<evidence type="ECO:0000256" key="1">
    <source>
        <dbReference type="SAM" id="MobiDB-lite"/>
    </source>
</evidence>
<gene>
    <name evidence="2" type="ORF">M5K25_019637</name>
</gene>
<dbReference type="Proteomes" id="UP001552299">
    <property type="component" value="Unassembled WGS sequence"/>
</dbReference>
<feature type="region of interest" description="Disordered" evidence="1">
    <location>
        <begin position="200"/>
        <end position="220"/>
    </location>
</feature>
<dbReference type="AlphaFoldDB" id="A0ABD0UFF2"/>
<name>A0ABD0UFF2_DENTH</name>
<sequence length="290" mass="31518">MSDLAGDTQMDVDHSDVMLIEICSSIVIGQMNVTNHVMAVYSNGVNVTSEVLDCGWASFNSAMQDSEIPVQRLQDGQFATLPITKLLARTAQYHPLGMQLSHNVPSSATPHWELPSASTPSTSSCLIFGSEFLLSQPPCLDQPDSAAKATPPKPDCEITMGPDDMEDKYGPWSLVSKRKNKHQHRSQAMKLASIDGAHPACSPHANDASPSTTAAFSHSHEKSSYGRPISFVANCSPPQLMIFDAGTNGLLNCREDIRSSYNSRVGKDRISKAHFDMELMQSGSIKPLRE</sequence>
<proteinExistence type="predicted"/>
<comment type="caution">
    <text evidence="2">The sequence shown here is derived from an EMBL/GenBank/DDBJ whole genome shotgun (WGS) entry which is preliminary data.</text>
</comment>
<protein>
    <submittedName>
        <fullName evidence="2">Uncharacterized protein</fullName>
    </submittedName>
</protein>
<reference evidence="2 3" key="1">
    <citation type="journal article" date="2024" name="Plant Biotechnol. J.">
        <title>Dendrobium thyrsiflorum genome and its molecular insights into genes involved in important horticultural traits.</title>
        <authorList>
            <person name="Chen B."/>
            <person name="Wang J.Y."/>
            <person name="Zheng P.J."/>
            <person name="Li K.L."/>
            <person name="Liang Y.M."/>
            <person name="Chen X.F."/>
            <person name="Zhang C."/>
            <person name="Zhao X."/>
            <person name="He X."/>
            <person name="Zhang G.Q."/>
            <person name="Liu Z.J."/>
            <person name="Xu Q."/>
        </authorList>
    </citation>
    <scope>NUCLEOTIDE SEQUENCE [LARGE SCALE GENOMIC DNA]</scope>
    <source>
        <strain evidence="2">GZMU011</strain>
    </source>
</reference>
<evidence type="ECO:0000313" key="2">
    <source>
        <dbReference type="EMBL" id="KAL0911492.1"/>
    </source>
</evidence>
<accession>A0ABD0UFF2</accession>
<dbReference type="EMBL" id="JANQDX010000015">
    <property type="protein sequence ID" value="KAL0911492.1"/>
    <property type="molecule type" value="Genomic_DNA"/>
</dbReference>
<keyword evidence="3" id="KW-1185">Reference proteome</keyword>
<evidence type="ECO:0000313" key="3">
    <source>
        <dbReference type="Proteomes" id="UP001552299"/>
    </source>
</evidence>
<organism evidence="2 3">
    <name type="scientific">Dendrobium thyrsiflorum</name>
    <name type="common">Pinecone-like raceme dendrobium</name>
    <name type="synonym">Orchid</name>
    <dbReference type="NCBI Taxonomy" id="117978"/>
    <lineage>
        <taxon>Eukaryota</taxon>
        <taxon>Viridiplantae</taxon>
        <taxon>Streptophyta</taxon>
        <taxon>Embryophyta</taxon>
        <taxon>Tracheophyta</taxon>
        <taxon>Spermatophyta</taxon>
        <taxon>Magnoliopsida</taxon>
        <taxon>Liliopsida</taxon>
        <taxon>Asparagales</taxon>
        <taxon>Orchidaceae</taxon>
        <taxon>Epidendroideae</taxon>
        <taxon>Malaxideae</taxon>
        <taxon>Dendrobiinae</taxon>
        <taxon>Dendrobium</taxon>
    </lineage>
</organism>